<keyword evidence="2" id="KW-1185">Reference proteome</keyword>
<name>A0A0V0Z579_9BILA</name>
<reference evidence="1 2" key="1">
    <citation type="submission" date="2015-01" db="EMBL/GenBank/DDBJ databases">
        <title>Evolution of Trichinella species and genotypes.</title>
        <authorList>
            <person name="Korhonen P.K."/>
            <person name="Edoardo P."/>
            <person name="Giuseppe L.R."/>
            <person name="Gasser R.B."/>
        </authorList>
    </citation>
    <scope>NUCLEOTIDE SEQUENCE [LARGE SCALE GENOMIC DNA]</scope>
    <source>
        <strain evidence="1">ISS2496</strain>
    </source>
</reference>
<proteinExistence type="predicted"/>
<organism evidence="1 2">
    <name type="scientific">Trichinella patagoniensis</name>
    <dbReference type="NCBI Taxonomy" id="990121"/>
    <lineage>
        <taxon>Eukaryota</taxon>
        <taxon>Metazoa</taxon>
        <taxon>Ecdysozoa</taxon>
        <taxon>Nematoda</taxon>
        <taxon>Enoplea</taxon>
        <taxon>Dorylaimia</taxon>
        <taxon>Trichinellida</taxon>
        <taxon>Trichinellidae</taxon>
        <taxon>Trichinella</taxon>
    </lineage>
</organism>
<comment type="caution">
    <text evidence="1">The sequence shown here is derived from an EMBL/GenBank/DDBJ whole genome shotgun (WGS) entry which is preliminary data.</text>
</comment>
<dbReference type="AlphaFoldDB" id="A0A0V0Z579"/>
<protein>
    <submittedName>
        <fullName evidence="1">Uncharacterized protein</fullName>
    </submittedName>
</protein>
<dbReference type="EMBL" id="JYDQ01000439">
    <property type="protein sequence ID" value="KRY07563.1"/>
    <property type="molecule type" value="Genomic_DNA"/>
</dbReference>
<gene>
    <name evidence="1" type="ORF">T12_2683</name>
</gene>
<evidence type="ECO:0000313" key="1">
    <source>
        <dbReference type="EMBL" id="KRY07563.1"/>
    </source>
</evidence>
<dbReference type="OrthoDB" id="10408282at2759"/>
<dbReference type="Proteomes" id="UP000054783">
    <property type="component" value="Unassembled WGS sequence"/>
</dbReference>
<accession>A0A0V0Z579</accession>
<evidence type="ECO:0000313" key="2">
    <source>
        <dbReference type="Proteomes" id="UP000054783"/>
    </source>
</evidence>
<sequence>MSSIISERENGFREVLSFADLEVEYNGNIENNDQTLPHGVVVLAERLAHCLMLFVYVCVCENTLRACKT</sequence>